<evidence type="ECO:0000313" key="1">
    <source>
        <dbReference type="EMBL" id="GCD12561.1"/>
    </source>
</evidence>
<name>A0A401UST2_9CLOT</name>
<organism evidence="1 2">
    <name type="scientific">Clostridium tagluense</name>
    <dbReference type="NCBI Taxonomy" id="360422"/>
    <lineage>
        <taxon>Bacteria</taxon>
        <taxon>Bacillati</taxon>
        <taxon>Bacillota</taxon>
        <taxon>Clostridia</taxon>
        <taxon>Eubacteriales</taxon>
        <taxon>Clostridiaceae</taxon>
        <taxon>Clostridium</taxon>
    </lineage>
</organism>
<evidence type="ECO:0000313" key="2">
    <source>
        <dbReference type="Proteomes" id="UP000287872"/>
    </source>
</evidence>
<evidence type="ECO:0008006" key="3">
    <source>
        <dbReference type="Google" id="ProtNLM"/>
    </source>
</evidence>
<proteinExistence type="predicted"/>
<keyword evidence="2" id="KW-1185">Reference proteome</keyword>
<dbReference type="AlphaFoldDB" id="A0A401UST2"/>
<protein>
    <recommendedName>
        <fullName evidence="3">Transposase</fullName>
    </recommendedName>
</protein>
<dbReference type="Proteomes" id="UP000287872">
    <property type="component" value="Unassembled WGS sequence"/>
</dbReference>
<sequence>MLYALLEKFGDAESKKKFKEVFNITEIGKMILADGIAKGIEKGIEKGRK</sequence>
<comment type="caution">
    <text evidence="1">The sequence shown here is derived from an EMBL/GenBank/DDBJ whole genome shotgun (WGS) entry which is preliminary data.</text>
</comment>
<dbReference type="RefSeq" id="WP_233439896.1">
    <property type="nucleotide sequence ID" value="NZ_BHYK01000036.1"/>
</dbReference>
<accession>A0A401UST2</accession>
<gene>
    <name evidence="1" type="ORF">Ctaglu_41840</name>
</gene>
<reference evidence="1 2" key="1">
    <citation type="submission" date="2018-11" db="EMBL/GenBank/DDBJ databases">
        <title>Genome sequencing and assembly of Clostridium tagluense strain A121.</title>
        <authorList>
            <person name="Murakami T."/>
            <person name="Segawa T."/>
            <person name="Shcherbakova V.A."/>
            <person name="Mori H."/>
            <person name="Yoshimura Y."/>
        </authorList>
    </citation>
    <scope>NUCLEOTIDE SEQUENCE [LARGE SCALE GENOMIC DNA]</scope>
    <source>
        <strain evidence="1 2">A121</strain>
    </source>
</reference>
<dbReference type="EMBL" id="BHYK01000036">
    <property type="protein sequence ID" value="GCD12561.1"/>
    <property type="molecule type" value="Genomic_DNA"/>
</dbReference>